<dbReference type="Proteomes" id="UP000480151">
    <property type="component" value="Unassembled WGS sequence"/>
</dbReference>
<protein>
    <submittedName>
        <fullName evidence="2">Uncharacterized protein</fullName>
    </submittedName>
</protein>
<evidence type="ECO:0000313" key="2">
    <source>
        <dbReference type="EMBL" id="NGM82530.1"/>
    </source>
</evidence>
<keyword evidence="1" id="KW-0812">Transmembrane</keyword>
<keyword evidence="3" id="KW-1185">Reference proteome</keyword>
<gene>
    <name evidence="2" type="ORF">G5B47_08880</name>
</gene>
<sequence>MEKQQNLRLPLKQESVKVHTEGRFSAGLLWGLLLSVPLWISIIGWFMSFTR</sequence>
<reference evidence="2 3" key="1">
    <citation type="submission" date="2020-02" db="EMBL/GenBank/DDBJ databases">
        <authorList>
            <person name="Gao J."/>
            <person name="Sun J."/>
        </authorList>
    </citation>
    <scope>NUCLEOTIDE SEQUENCE [LARGE SCALE GENOMIC DNA]</scope>
    <source>
        <strain evidence="2 3">7124</strain>
    </source>
</reference>
<comment type="caution">
    <text evidence="2">The sequence shown here is derived from an EMBL/GenBank/DDBJ whole genome shotgun (WGS) entry which is preliminary data.</text>
</comment>
<name>A0A6M1PGZ6_9BACL</name>
<keyword evidence="1" id="KW-1133">Transmembrane helix</keyword>
<feature type="transmembrane region" description="Helical" evidence="1">
    <location>
        <begin position="28"/>
        <end position="47"/>
    </location>
</feature>
<proteinExistence type="predicted"/>
<organism evidence="2 3">
    <name type="scientific">Paenibacillus apii</name>
    <dbReference type="NCBI Taxonomy" id="1850370"/>
    <lineage>
        <taxon>Bacteria</taxon>
        <taxon>Bacillati</taxon>
        <taxon>Bacillota</taxon>
        <taxon>Bacilli</taxon>
        <taxon>Bacillales</taxon>
        <taxon>Paenibacillaceae</taxon>
        <taxon>Paenibacillus</taxon>
    </lineage>
</organism>
<evidence type="ECO:0000256" key="1">
    <source>
        <dbReference type="SAM" id="Phobius"/>
    </source>
</evidence>
<dbReference type="AlphaFoldDB" id="A0A6M1PGZ6"/>
<dbReference type="RefSeq" id="WP_158442573.1">
    <property type="nucleotide sequence ID" value="NZ_JAAKGU010000003.1"/>
</dbReference>
<dbReference type="EMBL" id="JAAKGU010000003">
    <property type="protein sequence ID" value="NGM82530.1"/>
    <property type="molecule type" value="Genomic_DNA"/>
</dbReference>
<accession>A0A6M1PGZ6</accession>
<keyword evidence="1" id="KW-0472">Membrane</keyword>
<evidence type="ECO:0000313" key="3">
    <source>
        <dbReference type="Proteomes" id="UP000480151"/>
    </source>
</evidence>